<evidence type="ECO:0008006" key="4">
    <source>
        <dbReference type="Google" id="ProtNLM"/>
    </source>
</evidence>
<dbReference type="EMBL" id="NAJO01000002">
    <property type="protein sequence ID" value="OQO14082.1"/>
    <property type="molecule type" value="Genomic_DNA"/>
</dbReference>
<dbReference type="Proteomes" id="UP000192596">
    <property type="component" value="Unassembled WGS sequence"/>
</dbReference>
<accession>A0A1V8TSA5</accession>
<dbReference type="PANTHER" id="PTHR38111">
    <property type="entry name" value="ZN(2)-C6 FUNGAL-TYPE DOMAIN-CONTAINING PROTEIN-RELATED"/>
    <property type="match status" value="1"/>
</dbReference>
<dbReference type="AlphaFoldDB" id="A0A1V8TSA5"/>
<evidence type="ECO:0000313" key="3">
    <source>
        <dbReference type="Proteomes" id="UP000192596"/>
    </source>
</evidence>
<proteinExistence type="predicted"/>
<dbReference type="OrthoDB" id="4491390at2759"/>
<feature type="region of interest" description="Disordered" evidence="1">
    <location>
        <begin position="37"/>
        <end position="56"/>
    </location>
</feature>
<evidence type="ECO:0000256" key="1">
    <source>
        <dbReference type="SAM" id="MobiDB-lite"/>
    </source>
</evidence>
<reference evidence="3" key="1">
    <citation type="submission" date="2017-03" db="EMBL/GenBank/DDBJ databases">
        <title>Genomes of endolithic fungi from Antarctica.</title>
        <authorList>
            <person name="Coleine C."/>
            <person name="Masonjones S."/>
            <person name="Stajich J.E."/>
        </authorList>
    </citation>
    <scope>NUCLEOTIDE SEQUENCE [LARGE SCALE GENOMIC DNA]</scope>
    <source>
        <strain evidence="3">CCFEE 5527</strain>
    </source>
</reference>
<dbReference type="STRING" id="1507870.A0A1V8TSA5"/>
<gene>
    <name evidence="2" type="ORF">B0A48_00958</name>
</gene>
<dbReference type="PANTHER" id="PTHR38111:SF2">
    <property type="entry name" value="FINGER DOMAIN PROTEIN, PUTATIVE (AFU_ORTHOLOGUE AFUA_1G01560)-RELATED"/>
    <property type="match status" value="1"/>
</dbReference>
<evidence type="ECO:0000313" key="2">
    <source>
        <dbReference type="EMBL" id="OQO14082.1"/>
    </source>
</evidence>
<keyword evidence="3" id="KW-1185">Reference proteome</keyword>
<comment type="caution">
    <text evidence="2">The sequence shown here is derived from an EMBL/GenBank/DDBJ whole genome shotgun (WGS) entry which is preliminary data.</text>
</comment>
<organism evidence="2 3">
    <name type="scientific">Cryoendolithus antarcticus</name>
    <dbReference type="NCBI Taxonomy" id="1507870"/>
    <lineage>
        <taxon>Eukaryota</taxon>
        <taxon>Fungi</taxon>
        <taxon>Dikarya</taxon>
        <taxon>Ascomycota</taxon>
        <taxon>Pezizomycotina</taxon>
        <taxon>Dothideomycetes</taxon>
        <taxon>Dothideomycetidae</taxon>
        <taxon>Cladosporiales</taxon>
        <taxon>Cladosporiaceae</taxon>
        <taxon>Cryoendolithus</taxon>
    </lineage>
</organism>
<dbReference type="InParanoid" id="A0A1V8TSA5"/>
<name>A0A1V8TSA5_9PEZI</name>
<sequence length="483" mass="53254">MSLRLNLTTASVDTEDEQSLTLRGARVVGDGLFQTLSTSKDKSGRSHSASLDNPIANGDDFRQQAIVTPIQHVGMYRQQLTMFALDIELPLGTYQRTELLDIYSQWFQPRGKAMSSAIDCALLLYFGRAKHVRGLLPEVSRLHGIALGRLRNEIVAPNALHDDGVLGAIAALAMTANFSELASDNEYWTHHAAVEQIIRARGPGCMSSTFPRQVISNMSMEALVRSHTDKRPLLLNGPAWIEALRPYCTSPSLRLGLAGLQATKLVPALDRLDEGGVHLGASALALVDAVQQTKLAIRREVPNLFDLTLPGPYTTPNLVYTHSVEASIVQREYDDTVWPFAPPLNFKNRLSGVCFVYYQAFMYYADEVLLDTLSKLDSHGIALPIGDDLISVSEITARLTAHAEALCRATPYLHSADNVGDTDVFAHGSLVHALRWFERSGAVKQSAWCTRARDRLHTSQLAPAVYDEDSMARRVFGAWPMLM</sequence>
<protein>
    <recommendedName>
        <fullName evidence="4">Transcription factor domain-containing protein</fullName>
    </recommendedName>
</protein>
<dbReference type="InterPro" id="IPR053178">
    <property type="entry name" value="Osmoadaptation_assoc"/>
</dbReference>